<gene>
    <name evidence="13" type="ORF">ABVK25_006492</name>
</gene>
<dbReference type="Pfam" id="PF00622">
    <property type="entry name" value="SPRY"/>
    <property type="match status" value="1"/>
</dbReference>
<comment type="caution">
    <text evidence="13">The sequence shown here is derived from an EMBL/GenBank/DDBJ whole genome shotgun (WGS) entry which is preliminary data.</text>
</comment>
<feature type="region of interest" description="Disordered" evidence="10">
    <location>
        <begin position="355"/>
        <end position="394"/>
    </location>
</feature>
<feature type="region of interest" description="Disordered" evidence="10">
    <location>
        <begin position="1"/>
        <end position="24"/>
    </location>
</feature>
<dbReference type="Proteomes" id="UP001590951">
    <property type="component" value="Unassembled WGS sequence"/>
</dbReference>
<comment type="function">
    <text evidence="9">Components of the endosome-vacuole trafficking pathway that regulates nutrient transport. May be involved in processes which determine whether plasma membrane proteins are degraded or routed to the plasma membrane.</text>
</comment>
<dbReference type="PROSITE" id="PS50188">
    <property type="entry name" value="B302_SPRY"/>
    <property type="match status" value="1"/>
</dbReference>
<dbReference type="InterPro" id="IPR043136">
    <property type="entry name" value="B30.2/SPRY_sf"/>
</dbReference>
<comment type="similarity">
    <text evidence="3">Belongs to the SSH4 family.</text>
</comment>
<evidence type="ECO:0000256" key="9">
    <source>
        <dbReference type="ARBA" id="ARBA00025244"/>
    </source>
</evidence>
<dbReference type="InterPro" id="IPR003877">
    <property type="entry name" value="SPRY_dom"/>
</dbReference>
<evidence type="ECO:0000256" key="6">
    <source>
        <dbReference type="ARBA" id="ARBA00022692"/>
    </source>
</evidence>
<comment type="subcellular location">
    <subcellularLocation>
        <location evidence="2">Endosome membrane</location>
        <topology evidence="2">Single-pass type II membrane protein</topology>
    </subcellularLocation>
    <subcellularLocation>
        <location evidence="1">Vacuole membrane</location>
        <topology evidence="1">Single-pass type II membrane protein</topology>
    </subcellularLocation>
</comment>
<dbReference type="InterPro" id="IPR001870">
    <property type="entry name" value="B30.2/SPRY"/>
</dbReference>
<keyword evidence="6 11" id="KW-0812">Transmembrane</keyword>
<dbReference type="InterPro" id="IPR050618">
    <property type="entry name" value="Ubq-SigPath_Reg"/>
</dbReference>
<proteinExistence type="inferred from homology"/>
<dbReference type="Gene3D" id="2.60.120.920">
    <property type="match status" value="1"/>
</dbReference>
<evidence type="ECO:0000256" key="10">
    <source>
        <dbReference type="SAM" id="MobiDB-lite"/>
    </source>
</evidence>
<evidence type="ECO:0000256" key="8">
    <source>
        <dbReference type="ARBA" id="ARBA00023136"/>
    </source>
</evidence>
<organism evidence="13 14">
    <name type="scientific">Lepraria finkii</name>
    <dbReference type="NCBI Taxonomy" id="1340010"/>
    <lineage>
        <taxon>Eukaryota</taxon>
        <taxon>Fungi</taxon>
        <taxon>Dikarya</taxon>
        <taxon>Ascomycota</taxon>
        <taxon>Pezizomycotina</taxon>
        <taxon>Lecanoromycetes</taxon>
        <taxon>OSLEUM clade</taxon>
        <taxon>Lecanoromycetidae</taxon>
        <taxon>Lecanorales</taxon>
        <taxon>Lecanorineae</taxon>
        <taxon>Stereocaulaceae</taxon>
        <taxon>Lepraria</taxon>
    </lineage>
</organism>
<sequence>MEQVLPTPPTTVTTSCFSAPSSADHRLPWRESPLEGTNTPINISSNDGSIGKGILIGMLSAFGSAAFVVLVFAIFYFFRYTSRGRIFLDRIGRPGEYDDEQSLAREEAEALEGMDDLQRVEYLRAKAFIQANPPETLPTDISLSQFLAIQEKGVSAWEFEPELEIANCFVEGRTEIEFFDSECSVQSNLPIPKQNEVYYWEAKIYDKPESSTISIGVSTKPYPLFRLPGWHKSSLAYTSLGPRRDNQPFTPTPYGPSYVQGDVIGVGYRPRTGSIFFTRNGKKLDDVAHGLKSQNFFPTVGANGPCTVHVNFGQSGFVFIEANVKKWGLAPMTGSLAPPPPYGSEQGSILLEAGREGARQGQGERDHIQAGHGRSRSGQIRPNPPMSPGPQRSPTEISLAQLTHIPSNEDVGEGTSRIAEDQGLRVETHDPQDFSAPPPEYTSPEGSTEDSRRSSEGSQGDGEERPPVRGGSSRPPIPSYDAAVANDPRSRDGEEH</sequence>
<evidence type="ECO:0000256" key="7">
    <source>
        <dbReference type="ARBA" id="ARBA00022989"/>
    </source>
</evidence>
<protein>
    <recommendedName>
        <fullName evidence="5">Protein SSH4</fullName>
    </recommendedName>
    <alternativeName>
        <fullName evidence="4">Protein ssh4</fullName>
    </alternativeName>
</protein>
<evidence type="ECO:0000313" key="13">
    <source>
        <dbReference type="EMBL" id="KAL2053167.1"/>
    </source>
</evidence>
<keyword evidence="14" id="KW-1185">Reference proteome</keyword>
<dbReference type="InterPro" id="IPR035780">
    <property type="entry name" value="SPRY_Ssh4-like"/>
</dbReference>
<evidence type="ECO:0000259" key="12">
    <source>
        <dbReference type="PROSITE" id="PS50188"/>
    </source>
</evidence>
<feature type="domain" description="B30.2/SPRY" evidence="12">
    <location>
        <begin position="121"/>
        <end position="317"/>
    </location>
</feature>
<reference evidence="13 14" key="1">
    <citation type="submission" date="2024-09" db="EMBL/GenBank/DDBJ databases">
        <title>Rethinking Asexuality: The Enigmatic Case of Functional Sexual Genes in Lepraria (Stereocaulaceae).</title>
        <authorList>
            <person name="Doellman M."/>
            <person name="Sun Y."/>
            <person name="Barcenas-Pena A."/>
            <person name="Lumbsch H.T."/>
            <person name="Grewe F."/>
        </authorList>
    </citation>
    <scope>NUCLEOTIDE SEQUENCE [LARGE SCALE GENOMIC DNA]</scope>
    <source>
        <strain evidence="13 14">Grewe 0041</strain>
    </source>
</reference>
<keyword evidence="7 11" id="KW-1133">Transmembrane helix</keyword>
<evidence type="ECO:0000256" key="5">
    <source>
        <dbReference type="ARBA" id="ARBA00017626"/>
    </source>
</evidence>
<evidence type="ECO:0000256" key="3">
    <source>
        <dbReference type="ARBA" id="ARBA00006990"/>
    </source>
</evidence>
<dbReference type="EMBL" id="JBHFEH010000022">
    <property type="protein sequence ID" value="KAL2053167.1"/>
    <property type="molecule type" value="Genomic_DNA"/>
</dbReference>
<evidence type="ECO:0000256" key="11">
    <source>
        <dbReference type="SAM" id="Phobius"/>
    </source>
</evidence>
<name>A0ABR4B5N7_9LECA</name>
<evidence type="ECO:0000256" key="1">
    <source>
        <dbReference type="ARBA" id="ARBA00004576"/>
    </source>
</evidence>
<evidence type="ECO:0000256" key="2">
    <source>
        <dbReference type="ARBA" id="ARBA00004639"/>
    </source>
</evidence>
<dbReference type="InterPro" id="IPR013320">
    <property type="entry name" value="ConA-like_dom_sf"/>
</dbReference>
<dbReference type="SMART" id="SM00449">
    <property type="entry name" value="SPRY"/>
    <property type="match status" value="1"/>
</dbReference>
<feature type="compositionally biased region" description="Basic and acidic residues" evidence="10">
    <location>
        <begin position="355"/>
        <end position="369"/>
    </location>
</feature>
<keyword evidence="8 11" id="KW-0472">Membrane</keyword>
<feature type="region of interest" description="Disordered" evidence="10">
    <location>
        <begin position="426"/>
        <end position="496"/>
    </location>
</feature>
<evidence type="ECO:0000313" key="14">
    <source>
        <dbReference type="Proteomes" id="UP001590951"/>
    </source>
</evidence>
<dbReference type="PANTHER" id="PTHR12864">
    <property type="entry name" value="RAN BINDING PROTEIN 9-RELATED"/>
    <property type="match status" value="1"/>
</dbReference>
<accession>A0ABR4B5N7</accession>
<feature type="transmembrane region" description="Helical" evidence="11">
    <location>
        <begin position="54"/>
        <end position="78"/>
    </location>
</feature>
<dbReference type="SUPFAM" id="SSF49899">
    <property type="entry name" value="Concanavalin A-like lectins/glucanases"/>
    <property type="match status" value="1"/>
</dbReference>
<evidence type="ECO:0000256" key="4">
    <source>
        <dbReference type="ARBA" id="ARBA00016528"/>
    </source>
</evidence>
<dbReference type="CDD" id="cd12910">
    <property type="entry name" value="SPRY_SSH4_like"/>
    <property type="match status" value="1"/>
</dbReference>